<dbReference type="Pfam" id="PF17874">
    <property type="entry name" value="TPR_MalT"/>
    <property type="match status" value="1"/>
</dbReference>
<dbReference type="PROSITE" id="PS50043">
    <property type="entry name" value="HTH_LUXR_2"/>
    <property type="match status" value="1"/>
</dbReference>
<dbReference type="SUPFAM" id="SSF48452">
    <property type="entry name" value="TPR-like"/>
    <property type="match status" value="2"/>
</dbReference>
<evidence type="ECO:0000256" key="1">
    <source>
        <dbReference type="ARBA" id="ARBA00023015"/>
    </source>
</evidence>
<dbReference type="PROSITE" id="PS50005">
    <property type="entry name" value="TPR"/>
    <property type="match status" value="1"/>
</dbReference>
<dbReference type="Pfam" id="PF00196">
    <property type="entry name" value="GerE"/>
    <property type="match status" value="1"/>
</dbReference>
<reference evidence="6 7" key="1">
    <citation type="submission" date="2016-05" db="EMBL/GenBank/DDBJ databases">
        <authorList>
            <person name="Lavstsen T."/>
            <person name="Jespersen J.S."/>
        </authorList>
    </citation>
    <scope>NUCLEOTIDE SEQUENCE [LARGE SCALE GENOMIC DNA]</scope>
    <source>
        <strain evidence="6 7">B7-9</strain>
    </source>
</reference>
<dbReference type="InterPro" id="IPR000792">
    <property type="entry name" value="Tscrpt_reg_LuxR_C"/>
</dbReference>
<dbReference type="CDD" id="cd06170">
    <property type="entry name" value="LuxR_C_like"/>
    <property type="match status" value="1"/>
</dbReference>
<dbReference type="InterPro" id="IPR011990">
    <property type="entry name" value="TPR-like_helical_dom_sf"/>
</dbReference>
<dbReference type="GO" id="GO:0006355">
    <property type="term" value="P:regulation of DNA-templated transcription"/>
    <property type="evidence" value="ECO:0007669"/>
    <property type="project" value="InterPro"/>
</dbReference>
<feature type="repeat" description="TPR" evidence="4">
    <location>
        <begin position="473"/>
        <end position="506"/>
    </location>
</feature>
<evidence type="ECO:0000256" key="4">
    <source>
        <dbReference type="PROSITE-ProRule" id="PRU00339"/>
    </source>
</evidence>
<organism evidence="6 7">
    <name type="scientific">Candidatus Chloroploca asiatica</name>
    <dbReference type="NCBI Taxonomy" id="1506545"/>
    <lineage>
        <taxon>Bacteria</taxon>
        <taxon>Bacillati</taxon>
        <taxon>Chloroflexota</taxon>
        <taxon>Chloroflexia</taxon>
        <taxon>Chloroflexales</taxon>
        <taxon>Chloroflexineae</taxon>
        <taxon>Oscillochloridaceae</taxon>
        <taxon>Candidatus Chloroploca</taxon>
    </lineage>
</organism>
<dbReference type="Gene3D" id="1.25.40.10">
    <property type="entry name" value="Tetratricopeptide repeat domain"/>
    <property type="match status" value="1"/>
</dbReference>
<dbReference type="InterPro" id="IPR016032">
    <property type="entry name" value="Sig_transdc_resp-reg_C-effctor"/>
</dbReference>
<name>A0A2H3KRR6_9CHLR</name>
<dbReference type="GO" id="GO:0003677">
    <property type="term" value="F:DNA binding"/>
    <property type="evidence" value="ECO:0007669"/>
    <property type="project" value="UniProtKB-KW"/>
</dbReference>
<dbReference type="PANTHER" id="PTHR44688:SF16">
    <property type="entry name" value="DNA-BINDING TRANSCRIPTIONAL ACTIVATOR DEVR_DOSR"/>
    <property type="match status" value="1"/>
</dbReference>
<dbReference type="PANTHER" id="PTHR44688">
    <property type="entry name" value="DNA-BINDING TRANSCRIPTIONAL ACTIVATOR DEVR_DOSR"/>
    <property type="match status" value="1"/>
</dbReference>
<dbReference type="InterPro" id="IPR019734">
    <property type="entry name" value="TPR_rpt"/>
</dbReference>
<keyword evidence="2" id="KW-0238">DNA-binding</keyword>
<dbReference type="SMART" id="SM00028">
    <property type="entry name" value="TPR"/>
    <property type="match status" value="6"/>
</dbReference>
<dbReference type="PRINTS" id="PR00038">
    <property type="entry name" value="HTHLUXR"/>
</dbReference>
<dbReference type="EMBL" id="LYXE01000119">
    <property type="protein sequence ID" value="PDV97910.1"/>
    <property type="molecule type" value="Genomic_DNA"/>
</dbReference>
<accession>A0A2H3KRR6</accession>
<dbReference type="InterPro" id="IPR059106">
    <property type="entry name" value="WHD_MalT"/>
</dbReference>
<dbReference type="InterPro" id="IPR027417">
    <property type="entry name" value="P-loop_NTPase"/>
</dbReference>
<dbReference type="Pfam" id="PF25873">
    <property type="entry name" value="WHD_MalT"/>
    <property type="match status" value="1"/>
</dbReference>
<protein>
    <recommendedName>
        <fullName evidence="5">HTH luxR-type domain-containing protein</fullName>
    </recommendedName>
</protein>
<dbReference type="SUPFAM" id="SSF46894">
    <property type="entry name" value="C-terminal effector domain of the bipartite response regulators"/>
    <property type="match status" value="1"/>
</dbReference>
<dbReference type="Gene3D" id="1.10.10.10">
    <property type="entry name" value="Winged helix-like DNA-binding domain superfamily/Winged helix DNA-binding domain"/>
    <property type="match status" value="1"/>
</dbReference>
<keyword evidence="7" id="KW-1185">Reference proteome</keyword>
<dbReference type="InterPro" id="IPR041617">
    <property type="entry name" value="TPR_MalT"/>
</dbReference>
<evidence type="ECO:0000313" key="6">
    <source>
        <dbReference type="EMBL" id="PDV97910.1"/>
    </source>
</evidence>
<dbReference type="Gene3D" id="3.40.50.300">
    <property type="entry name" value="P-loop containing nucleotide triphosphate hydrolases"/>
    <property type="match status" value="1"/>
</dbReference>
<dbReference type="AlphaFoldDB" id="A0A2H3KRR6"/>
<dbReference type="Proteomes" id="UP000220922">
    <property type="component" value="Unassembled WGS sequence"/>
</dbReference>
<proteinExistence type="predicted"/>
<evidence type="ECO:0000256" key="3">
    <source>
        <dbReference type="ARBA" id="ARBA00023163"/>
    </source>
</evidence>
<dbReference type="InterPro" id="IPR036388">
    <property type="entry name" value="WH-like_DNA-bd_sf"/>
</dbReference>
<sequence length="855" mass="94310">MLQRGLLAGRKLTLISAPAGYGKTTLAADWARQTGVALAWLALDEQDNEYGRFLTYLHFALQQIDDGAAMQLRTALDAARLPSPEAIAIGLCYDLAQLGLRNGRLLLAFDDYHKIREPLIHDLLNLLLEHLPPTCHLLLLSREDPPLPLPRLRVRGEMTELRAQDLRFTVAEAEQFFHQTMQLALRPDWVAALGERTEGWVASLQLAGLSLQGRDAAHTEVFIQAFGGSHRYVFDYLAEEVLGQQPEEVRAFLCGTAVLDRFNASLCHALTGRADSQAILHQLEQANLFLIPLDDRREWYRYHHLFADYLNTLLSQAEKRQLCQAAAAWHAANQLPLEAVRYAFASADVAFTAAMLEQVLRRDTTWSSFDLGLFSSWFAALPLHVLEGRPELKLNAARIFYLARRFDLAEKQITQAEQALRAATPTPETAQLQALATLYRGSIASVRGDFAQAMAHFALAQERLDPDDHLAHARALFGLGLAYKLAGQTERAVQHYMRAAAEAMSAGVAFLVVHAQCNAAEVQMTQGRLRLAEQTCQQIAHYATEAGYAHLGLPLTLLGGLALERNDLTTAAQCLQEGLAIARQSGLTDDVLVAMRFLSRLHLAQGNATSALGMMQEAHAITQGQEIPRLSLLSAAHLARIQLYGGQQAAAAQWATAYQATHADYVREFEDLTLARIWLTLGELDALPTLLLSLLAQAEASGRGQTCLEAMLLLGLYHHAQKETDKALEWIGRALRLAAPEGYVRLFLDEEPSLRDLLPQVRTIAPDWVDSILAMAHPSVAPRAALLTQLPEPLSEQELNVLALLCAGHSNREIAAKLFISPGTAKWHVHNILQKLGVGSRTQAIIRARELGLTS</sequence>
<keyword evidence="1" id="KW-0805">Transcription regulation</keyword>
<comment type="caution">
    <text evidence="6">The sequence shown here is derived from an EMBL/GenBank/DDBJ whole genome shotgun (WGS) entry which is preliminary data.</text>
</comment>
<dbReference type="SMART" id="SM00421">
    <property type="entry name" value="HTH_LUXR"/>
    <property type="match status" value="1"/>
</dbReference>
<evidence type="ECO:0000256" key="2">
    <source>
        <dbReference type="ARBA" id="ARBA00023125"/>
    </source>
</evidence>
<keyword evidence="3" id="KW-0804">Transcription</keyword>
<evidence type="ECO:0000259" key="5">
    <source>
        <dbReference type="PROSITE" id="PS50043"/>
    </source>
</evidence>
<keyword evidence="4" id="KW-0802">TPR repeat</keyword>
<dbReference type="SUPFAM" id="SSF52540">
    <property type="entry name" value="P-loop containing nucleoside triphosphate hydrolases"/>
    <property type="match status" value="1"/>
</dbReference>
<gene>
    <name evidence="6" type="ORF">A9Q02_16935</name>
</gene>
<feature type="domain" description="HTH luxR-type" evidence="5">
    <location>
        <begin position="787"/>
        <end position="852"/>
    </location>
</feature>
<evidence type="ECO:0000313" key="7">
    <source>
        <dbReference type="Proteomes" id="UP000220922"/>
    </source>
</evidence>